<evidence type="ECO:0000256" key="3">
    <source>
        <dbReference type="ARBA" id="ARBA00022801"/>
    </source>
</evidence>
<dbReference type="PANTHER" id="PTHR43248">
    <property type="entry name" value="2-SUCCINYL-6-HYDROXY-2,4-CYCLOHEXADIENE-1-CARBOXYLATE SYNTHASE"/>
    <property type="match status" value="1"/>
</dbReference>
<keyword evidence="3 5" id="KW-0378">Hydrolase</keyword>
<dbReference type="InterPro" id="IPR013595">
    <property type="entry name" value="Pept_S33_TAP-like_C"/>
</dbReference>
<dbReference type="PANTHER" id="PTHR43248:SF29">
    <property type="entry name" value="TRIPEPTIDYL AMINOPEPTIDASE"/>
    <property type="match status" value="1"/>
</dbReference>
<organism evidence="5 6">
    <name type="scientific">Nocardiopsis tropica</name>
    <dbReference type="NCBI Taxonomy" id="109330"/>
    <lineage>
        <taxon>Bacteria</taxon>
        <taxon>Bacillati</taxon>
        <taxon>Actinomycetota</taxon>
        <taxon>Actinomycetes</taxon>
        <taxon>Streptosporangiales</taxon>
        <taxon>Nocardiopsidaceae</taxon>
        <taxon>Nocardiopsis</taxon>
    </lineage>
</organism>
<comment type="similarity">
    <text evidence="1">Belongs to the peptidase S33 family.</text>
</comment>
<keyword evidence="6" id="KW-1185">Reference proteome</keyword>
<evidence type="ECO:0000259" key="4">
    <source>
        <dbReference type="Pfam" id="PF08386"/>
    </source>
</evidence>
<reference evidence="5 6" key="1">
    <citation type="submission" date="2024-06" db="EMBL/GenBank/DDBJ databases">
        <authorList>
            <person name="Bataeva Y.V."/>
            <person name="Grigorian L.N."/>
            <person name="Solomentsev V.I."/>
        </authorList>
    </citation>
    <scope>NUCLEOTIDE SEQUENCE [LARGE SCALE GENOMIC DNA]</scope>
    <source>
        <strain evidence="6">SCPM-O-B-12605 (RCAM04882)</strain>
    </source>
</reference>
<dbReference type="EMBL" id="JBEQNB010000011">
    <property type="protein sequence ID" value="MES0836171.1"/>
    <property type="molecule type" value="Genomic_DNA"/>
</dbReference>
<accession>A0ABV1ZYI1</accession>
<dbReference type="Pfam" id="PF08386">
    <property type="entry name" value="Abhydrolase_4"/>
    <property type="match status" value="1"/>
</dbReference>
<protein>
    <submittedName>
        <fullName evidence="5">Alpha/beta hydrolase</fullName>
    </submittedName>
</protein>
<dbReference type="InterPro" id="IPR051601">
    <property type="entry name" value="Serine_prot/Carboxylest_S33"/>
</dbReference>
<comment type="caution">
    <text evidence="5">The sequence shown here is derived from an EMBL/GenBank/DDBJ whole genome shotgun (WGS) entry which is preliminary data.</text>
</comment>
<keyword evidence="2" id="KW-0732">Signal</keyword>
<dbReference type="Proteomes" id="UP001432401">
    <property type="component" value="Unassembled WGS sequence"/>
</dbReference>
<name>A0ABV1ZYI1_9ACTN</name>
<dbReference type="RefSeq" id="WP_352985030.1">
    <property type="nucleotide sequence ID" value="NZ_JBEQNA010000007.1"/>
</dbReference>
<evidence type="ECO:0000256" key="2">
    <source>
        <dbReference type="ARBA" id="ARBA00022729"/>
    </source>
</evidence>
<dbReference type="InterPro" id="IPR029058">
    <property type="entry name" value="AB_hydrolase_fold"/>
</dbReference>
<evidence type="ECO:0000313" key="6">
    <source>
        <dbReference type="Proteomes" id="UP001432401"/>
    </source>
</evidence>
<dbReference type="Gene3D" id="3.40.50.1820">
    <property type="entry name" value="alpha/beta hydrolase"/>
    <property type="match status" value="1"/>
</dbReference>
<sequence>MRTRRWCTGALGRFGGAGAVLGAGGLAVLLAVTTGSARPPADSYVPLPFYGQDIAWSPCFTQAELDAVDADAGGGTPPWMAQLECGTLTVPVDYGSPDGETVGIALARRPAHGPESERRGSLVVDFGGPGVSTVDGMRNPFLGERVQASFDLVGFDPRGVGRSGGLDCDGSRAWERELERVAPGDPAAKTAADLRGLGEAAEAYGRSCAEAVGGEFLSRMGTVNVVRDLDVLRDALGDEGLTYVGYSYGTHVGALYADMFPDRTRALVLDGVVDTAPSNARLAVEVQEAFQDSWEMVAEHCARTVEGCPFTSGRAAVKETPALLERFDRDRPTVRGRTVTGEMLAEMVATQLYDEWTWDYLAGFFTDLAEGDTGSETYRRYLEYMYDRAFGEEADEDADAYTAVMCADRDDPEDLSAYREAVEAAELRAPLFGGAPVWATASCARWPLAETGAQEFTASAAPPIVLVGNAGDPATPYRWAQRMHARLTTSVLVTYEGGGHTVYGRGKSACVDDPLDEYLISGKVPEHGLTCPQVLV</sequence>
<dbReference type="SUPFAM" id="SSF53474">
    <property type="entry name" value="alpha/beta-Hydrolases"/>
    <property type="match status" value="1"/>
</dbReference>
<evidence type="ECO:0000256" key="1">
    <source>
        <dbReference type="ARBA" id="ARBA00010088"/>
    </source>
</evidence>
<proteinExistence type="inferred from homology"/>
<evidence type="ECO:0000313" key="5">
    <source>
        <dbReference type="EMBL" id="MES0836171.1"/>
    </source>
</evidence>
<dbReference type="GO" id="GO:0016787">
    <property type="term" value="F:hydrolase activity"/>
    <property type="evidence" value="ECO:0007669"/>
    <property type="project" value="UniProtKB-KW"/>
</dbReference>
<gene>
    <name evidence="5" type="ORF">ABUK86_20500</name>
</gene>
<feature type="domain" description="Peptidase S33 tripeptidyl aminopeptidase-like C-terminal" evidence="4">
    <location>
        <begin position="430"/>
        <end position="531"/>
    </location>
</feature>